<evidence type="ECO:0000313" key="3">
    <source>
        <dbReference type="Proteomes" id="UP000584931"/>
    </source>
</evidence>
<feature type="chain" id="PRO_5030520474" evidence="1">
    <location>
        <begin position="32"/>
        <end position="421"/>
    </location>
</feature>
<gene>
    <name evidence="2" type="ORF">HNR06_002583</name>
</gene>
<reference evidence="2 3" key="1">
    <citation type="submission" date="2020-07" db="EMBL/GenBank/DDBJ databases">
        <title>Sequencing the genomes of 1000 actinobacteria strains.</title>
        <authorList>
            <person name="Klenk H.-P."/>
        </authorList>
    </citation>
    <scope>NUCLEOTIDE SEQUENCE [LARGE SCALE GENOMIC DNA]</scope>
    <source>
        <strain evidence="2 3">DSM 45278</strain>
    </source>
</reference>
<evidence type="ECO:0000313" key="2">
    <source>
        <dbReference type="EMBL" id="NYH52994.1"/>
    </source>
</evidence>
<keyword evidence="1" id="KW-0732">Signal</keyword>
<name>A0A7Y9XCC2_9ACTN</name>
<dbReference type="AlphaFoldDB" id="A0A7Y9XCC2"/>
<proteinExistence type="predicted"/>
<comment type="caution">
    <text evidence="2">The sequence shown here is derived from an EMBL/GenBank/DDBJ whole genome shotgun (WGS) entry which is preliminary data.</text>
</comment>
<organism evidence="2 3">
    <name type="scientific">Nocardiopsis sinuspersici</name>
    <dbReference type="NCBI Taxonomy" id="501010"/>
    <lineage>
        <taxon>Bacteria</taxon>
        <taxon>Bacillati</taxon>
        <taxon>Actinomycetota</taxon>
        <taxon>Actinomycetes</taxon>
        <taxon>Streptosporangiales</taxon>
        <taxon>Nocardiopsidaceae</taxon>
        <taxon>Nocardiopsis</taxon>
    </lineage>
</organism>
<accession>A0A7Y9XCC2</accession>
<dbReference type="Proteomes" id="UP000584931">
    <property type="component" value="Unassembled WGS sequence"/>
</dbReference>
<evidence type="ECO:0000256" key="1">
    <source>
        <dbReference type="SAM" id="SignalP"/>
    </source>
</evidence>
<feature type="signal peptide" evidence="1">
    <location>
        <begin position="1"/>
        <end position="31"/>
    </location>
</feature>
<sequence length="421" mass="40483">MTSNTRIQARTLLIAAGAAGFVALSGGFASADPVKDVTGALGGDVPGQAAGAAPLPANGLPQVAGVTDTVLPAGTALPADTVLPAGTALPADGLGLSRVHQVGAPGLGQALDSGVLSAAELRQIPELASLAEIAEIDGVRGVALSHLGQLGQAAPTAAALPSLNGAVPAANGVLGSAHGRLRSSGVPVPRAHVPQVEADNYVAGARGALHPTRTHVEHTVLPTALGATSHVTGAVTTTGVLGQAGAAPEHATTIAGQTSVPVVFVVHEAQGDAGAVADELGSVAGQAVGGLGAGLNGVESLALVGAGDLVNGVGPADLEVIDIADLPTDGAVDGAVGNLPETTEVSQVSEAADVTGVDTGALPEAPVGGAVEETVGGIADTDVTGTVEDTTDGLDEVTGGLTGEVLDTEDAEDSDLLDGLV</sequence>
<dbReference type="EMBL" id="JACCHL010000001">
    <property type="protein sequence ID" value="NYH52994.1"/>
    <property type="molecule type" value="Genomic_DNA"/>
</dbReference>
<dbReference type="RefSeq" id="WP_179810182.1">
    <property type="nucleotide sequence ID" value="NZ_JACCHL010000001.1"/>
</dbReference>
<protein>
    <submittedName>
        <fullName evidence="2">Uncharacterized protein</fullName>
    </submittedName>
</protein>